<dbReference type="EMBL" id="JAAKZY010000021">
    <property type="protein sequence ID" value="NGO07836.1"/>
    <property type="molecule type" value="Genomic_DNA"/>
</dbReference>
<accession>A0A6G4V1G1</accession>
<comment type="caution">
    <text evidence="2">The sequence shown here is derived from an EMBL/GenBank/DDBJ whole genome shotgun (WGS) entry which is preliminary data.</text>
</comment>
<keyword evidence="3" id="KW-1185">Reference proteome</keyword>
<dbReference type="Proteomes" id="UP000472335">
    <property type="component" value="Unassembled WGS sequence"/>
</dbReference>
<proteinExistence type="predicted"/>
<protein>
    <submittedName>
        <fullName evidence="2">Uncharacterized protein</fullName>
    </submittedName>
</protein>
<name>A0A6G4V1G1_9ACTN</name>
<organism evidence="2 3">
    <name type="scientific">Streptomyces scabichelini</name>
    <dbReference type="NCBI Taxonomy" id="2711217"/>
    <lineage>
        <taxon>Bacteria</taxon>
        <taxon>Bacillati</taxon>
        <taxon>Actinomycetota</taxon>
        <taxon>Actinomycetes</taxon>
        <taxon>Kitasatosporales</taxon>
        <taxon>Streptomycetaceae</taxon>
        <taxon>Streptomyces</taxon>
    </lineage>
</organism>
<reference evidence="2 3" key="1">
    <citation type="submission" date="2020-02" db="EMBL/GenBank/DDBJ databases">
        <title>Whole-genome analyses of novel actinobacteria.</title>
        <authorList>
            <person name="Sahin N."/>
            <person name="Gencbay T."/>
        </authorList>
    </citation>
    <scope>NUCLEOTIDE SEQUENCE [LARGE SCALE GENOMIC DNA]</scope>
    <source>
        <strain evidence="2 3">HC44</strain>
    </source>
</reference>
<evidence type="ECO:0000256" key="1">
    <source>
        <dbReference type="SAM" id="MobiDB-lite"/>
    </source>
</evidence>
<gene>
    <name evidence="2" type="ORF">G5C60_09255</name>
</gene>
<feature type="region of interest" description="Disordered" evidence="1">
    <location>
        <begin position="1"/>
        <end position="23"/>
    </location>
</feature>
<sequence>MVTSTVHGAPAVPSGGPPTRHTGTVIAGCLAIRLAWIHPAPAETEESAA</sequence>
<evidence type="ECO:0000313" key="2">
    <source>
        <dbReference type="EMBL" id="NGO07836.1"/>
    </source>
</evidence>
<dbReference type="AlphaFoldDB" id="A0A6G4V1G1"/>
<evidence type="ECO:0000313" key="3">
    <source>
        <dbReference type="Proteomes" id="UP000472335"/>
    </source>
</evidence>
<dbReference type="RefSeq" id="WP_165256666.1">
    <property type="nucleotide sequence ID" value="NZ_JAAKZY010000021.1"/>
</dbReference>